<dbReference type="EMBL" id="QXGD01000571">
    <property type="protein sequence ID" value="KAE9233477.1"/>
    <property type="molecule type" value="Genomic_DNA"/>
</dbReference>
<dbReference type="PANTHER" id="PTHR46586">
    <property type="entry name" value="ANKYRIN REPEAT-CONTAINING PROTEIN"/>
    <property type="match status" value="1"/>
</dbReference>
<reference evidence="10 11" key="1">
    <citation type="submission" date="2018-08" db="EMBL/GenBank/DDBJ databases">
        <title>Genomic investigation of the strawberry pathogen Phytophthora fragariae indicates pathogenicity is determined by transcriptional variation in three key races.</title>
        <authorList>
            <person name="Adams T.M."/>
            <person name="Armitage A.D."/>
            <person name="Sobczyk M.K."/>
            <person name="Bates H.J."/>
            <person name="Dunwell J.M."/>
            <person name="Nellist C.F."/>
            <person name="Harrison R.J."/>
        </authorList>
    </citation>
    <scope>NUCLEOTIDE SEQUENCE [LARGE SCALE GENOMIC DNA]</scope>
    <source>
        <strain evidence="9 12">A4</strain>
        <strain evidence="7 13">BC-1</strain>
        <strain evidence="6 11">NOV-27</strain>
        <strain evidence="5 14">NOV-5</strain>
        <strain evidence="4 15">NOV-71</strain>
        <strain evidence="8 17">NOV-77</strain>
        <strain evidence="2 10">NOV-9</strain>
        <strain evidence="3 16">SCRP245</strain>
    </source>
</reference>
<evidence type="ECO:0000313" key="10">
    <source>
        <dbReference type="Proteomes" id="UP000429523"/>
    </source>
</evidence>
<dbReference type="AlphaFoldDB" id="A0A6A3F7T6"/>
<feature type="region of interest" description="Disordered" evidence="1">
    <location>
        <begin position="1"/>
        <end position="32"/>
    </location>
</feature>
<dbReference type="Proteomes" id="UP000433483">
    <property type="component" value="Unassembled WGS sequence"/>
</dbReference>
<evidence type="ECO:0000313" key="15">
    <source>
        <dbReference type="Proteomes" id="UP000441208"/>
    </source>
</evidence>
<dbReference type="Proteomes" id="UP000486351">
    <property type="component" value="Unassembled WGS sequence"/>
</dbReference>
<protein>
    <submittedName>
        <fullName evidence="2">Uncharacterized protein</fullName>
    </submittedName>
</protein>
<evidence type="ECO:0000313" key="2">
    <source>
        <dbReference type="EMBL" id="KAE8938198.1"/>
    </source>
</evidence>
<dbReference type="EMBL" id="QXGF01000578">
    <property type="protein sequence ID" value="KAE8938198.1"/>
    <property type="molecule type" value="Genomic_DNA"/>
</dbReference>
<organism evidence="2 10">
    <name type="scientific">Phytophthora fragariae</name>
    <dbReference type="NCBI Taxonomy" id="53985"/>
    <lineage>
        <taxon>Eukaryota</taxon>
        <taxon>Sar</taxon>
        <taxon>Stramenopiles</taxon>
        <taxon>Oomycota</taxon>
        <taxon>Peronosporomycetes</taxon>
        <taxon>Peronosporales</taxon>
        <taxon>Peronosporaceae</taxon>
        <taxon>Phytophthora</taxon>
    </lineage>
</organism>
<evidence type="ECO:0000313" key="9">
    <source>
        <dbReference type="EMBL" id="KAE9312614.1"/>
    </source>
</evidence>
<dbReference type="EMBL" id="QXFW01000563">
    <property type="protein sequence ID" value="KAE9008580.1"/>
    <property type="molecule type" value="Genomic_DNA"/>
</dbReference>
<dbReference type="Proteomes" id="UP000437068">
    <property type="component" value="Unassembled WGS sequence"/>
</dbReference>
<evidence type="ECO:0000313" key="8">
    <source>
        <dbReference type="EMBL" id="KAE9298818.1"/>
    </source>
</evidence>
<evidence type="ECO:0000313" key="17">
    <source>
        <dbReference type="Proteomes" id="UP000486351"/>
    </source>
</evidence>
<evidence type="ECO:0000313" key="11">
    <source>
        <dbReference type="Proteomes" id="UP000433483"/>
    </source>
</evidence>
<dbReference type="OrthoDB" id="98401at2759"/>
<dbReference type="SUPFAM" id="SSF48403">
    <property type="entry name" value="Ankyrin repeat"/>
    <property type="match status" value="1"/>
</dbReference>
<dbReference type="EMBL" id="QXFY01002351">
    <property type="protein sequence ID" value="KAE9298818.1"/>
    <property type="molecule type" value="Genomic_DNA"/>
</dbReference>
<evidence type="ECO:0000313" key="13">
    <source>
        <dbReference type="Proteomes" id="UP000440367"/>
    </source>
</evidence>
<name>A0A6A3F7T6_9STRA</name>
<sequence length="594" mass="65868">MPAASPTPKRTRPGPDPPPAQASKRVRTSPAEVDTYERLKDATFPVGITALPHVMKQIDRLLMTPEEALVDAAATAQMRWLDYLLTKFDVSVAKPLVAAASRGHVEVLARLLRSNSDSGRKGKEDRLKMILAAATAAGGGGHLKMLLALLRYVDLQRGQEHDKRTGAANTLKEAAGNGQLTVTKFMVKHARTKRYTDGRTFGARALPLAIAGRHKEVVEFLLKQEGFRWDLAGAFAAAVDTKQSELVRRVEDMYPKLFGGHNLFVHLARDGHLSGVKYIYKRGYKHYKAINNAFFRAALHGKTSVVEFLLDTARIGCETFDRGFEGAAGPTGGTQPETTLFLYSTQRASLQSLHKVFEVTDSVEVIQRLYENEYISSESVVAAFKRASGCGNSFHVYGPDQAKIVMELCEDSDIPVETMNEAFVIAAQNGRNDVLECIRDDHRISSKSIGEAFAAAAGSGDIELMTSLYDAMRVSPEAIFQAFTRAPIHGNRAIIAYIVKLLSEDRVPRVIKYKAFVSAAKRSKYTYMLEVLSAKIGEWPLDVLKEAHDAALYCAPRNYISKLTCDQLFSSQNEERFQAMVKWMEKWPRNATKE</sequence>
<evidence type="ECO:0000313" key="6">
    <source>
        <dbReference type="EMBL" id="KAE9212554.1"/>
    </source>
</evidence>
<dbReference type="Proteomes" id="UP000460718">
    <property type="component" value="Unassembled WGS sequence"/>
</dbReference>
<dbReference type="Gene3D" id="1.25.40.20">
    <property type="entry name" value="Ankyrin repeat-containing domain"/>
    <property type="match status" value="1"/>
</dbReference>
<dbReference type="Proteomes" id="UP000441208">
    <property type="component" value="Unassembled WGS sequence"/>
</dbReference>
<evidence type="ECO:0000313" key="4">
    <source>
        <dbReference type="EMBL" id="KAE9112981.1"/>
    </source>
</evidence>
<comment type="caution">
    <text evidence="2">The sequence shown here is derived from an EMBL/GenBank/DDBJ whole genome shotgun (WGS) entry which is preliminary data.</text>
</comment>
<evidence type="ECO:0000313" key="7">
    <source>
        <dbReference type="EMBL" id="KAE9233477.1"/>
    </source>
</evidence>
<evidence type="ECO:0000313" key="3">
    <source>
        <dbReference type="EMBL" id="KAE9008580.1"/>
    </source>
</evidence>
<dbReference type="EMBL" id="QXGE01000433">
    <property type="protein sequence ID" value="KAE9312614.1"/>
    <property type="molecule type" value="Genomic_DNA"/>
</dbReference>
<dbReference type="Proteomes" id="UP000440732">
    <property type="component" value="Unassembled WGS sequence"/>
</dbReference>
<dbReference type="InterPro" id="IPR052050">
    <property type="entry name" value="SecEffector_AnkRepeat"/>
</dbReference>
<evidence type="ECO:0000256" key="1">
    <source>
        <dbReference type="SAM" id="MobiDB-lite"/>
    </source>
</evidence>
<accession>A0A6A3F7T6</accession>
<evidence type="ECO:0000313" key="14">
    <source>
        <dbReference type="Proteomes" id="UP000440732"/>
    </source>
</evidence>
<dbReference type="PANTHER" id="PTHR46586:SF3">
    <property type="entry name" value="ANKYRIN REPEAT-CONTAINING PROTEIN"/>
    <property type="match status" value="1"/>
</dbReference>
<keyword evidence="11" id="KW-1185">Reference proteome</keyword>
<dbReference type="EMBL" id="QXFZ01000530">
    <property type="protein sequence ID" value="KAE9112981.1"/>
    <property type="molecule type" value="Genomic_DNA"/>
</dbReference>
<dbReference type="Proteomes" id="UP000429523">
    <property type="component" value="Unassembled WGS sequence"/>
</dbReference>
<gene>
    <name evidence="9" type="ORF">PF001_g9148</name>
    <name evidence="7" type="ORF">PF002_g12073</name>
    <name evidence="6" type="ORF">PF005_g10558</name>
    <name evidence="5" type="ORF">PF006_g9529</name>
    <name evidence="4" type="ORF">PF007_g10899</name>
    <name evidence="8" type="ORF">PF008_g23409</name>
    <name evidence="2" type="ORF">PF009_g11919</name>
    <name evidence="3" type="ORF">PF011_g10656</name>
</gene>
<evidence type="ECO:0000313" key="5">
    <source>
        <dbReference type="EMBL" id="KAE9145645.1"/>
    </source>
</evidence>
<proteinExistence type="predicted"/>
<dbReference type="Proteomes" id="UP000440367">
    <property type="component" value="Unassembled WGS sequence"/>
</dbReference>
<evidence type="ECO:0000313" key="12">
    <source>
        <dbReference type="Proteomes" id="UP000437068"/>
    </source>
</evidence>
<evidence type="ECO:0000313" key="16">
    <source>
        <dbReference type="Proteomes" id="UP000460718"/>
    </source>
</evidence>
<dbReference type="InterPro" id="IPR036770">
    <property type="entry name" value="Ankyrin_rpt-contain_sf"/>
</dbReference>
<dbReference type="EMBL" id="QXGB01000504">
    <property type="protein sequence ID" value="KAE9212554.1"/>
    <property type="molecule type" value="Genomic_DNA"/>
</dbReference>
<dbReference type="EMBL" id="QXGA01000457">
    <property type="protein sequence ID" value="KAE9145645.1"/>
    <property type="molecule type" value="Genomic_DNA"/>
</dbReference>